<feature type="region of interest" description="Disordered" evidence="1">
    <location>
        <begin position="28"/>
        <end position="49"/>
    </location>
</feature>
<proteinExistence type="predicted"/>
<evidence type="ECO:0000313" key="4">
    <source>
        <dbReference type="EMBL" id="QBZ64054.1"/>
    </source>
</evidence>
<accession>A0A4P7NNZ9</accession>
<evidence type="ECO:0000256" key="1">
    <source>
        <dbReference type="SAM" id="MobiDB-lite"/>
    </source>
</evidence>
<dbReference type="PANTHER" id="PTHR23028:SF134">
    <property type="entry name" value="PUTATIVE (AFU_ORTHOLOGUE AFUA_4G08520)-RELATED"/>
    <property type="match status" value="1"/>
</dbReference>
<feature type="transmembrane region" description="Helical" evidence="2">
    <location>
        <begin position="327"/>
        <end position="344"/>
    </location>
</feature>
<feature type="transmembrane region" description="Helical" evidence="2">
    <location>
        <begin position="297"/>
        <end position="320"/>
    </location>
</feature>
<feature type="transmembrane region" description="Helical" evidence="2">
    <location>
        <begin position="513"/>
        <end position="531"/>
    </location>
</feature>
<reference evidence="4 5" key="1">
    <citation type="journal article" date="2019" name="Mol. Biol. Evol.">
        <title>Blast fungal genomes show frequent chromosomal changes, gene gains and losses, and effector gene turnover.</title>
        <authorList>
            <person name="Gomez Luciano L.B."/>
            <person name="Jason Tsai I."/>
            <person name="Chuma I."/>
            <person name="Tosa Y."/>
            <person name="Chen Y.H."/>
            <person name="Li J.Y."/>
            <person name="Li M.Y."/>
            <person name="Jade Lu M.Y."/>
            <person name="Nakayashiki H."/>
            <person name="Li W.H."/>
        </authorList>
    </citation>
    <scope>NUCLEOTIDE SEQUENCE [LARGE SCALE GENOMIC DNA]</scope>
    <source>
        <strain evidence="4">MZ5-1-6</strain>
    </source>
</reference>
<feature type="transmembrane region" description="Helical" evidence="2">
    <location>
        <begin position="543"/>
        <end position="565"/>
    </location>
</feature>
<evidence type="ECO:0000259" key="3">
    <source>
        <dbReference type="Pfam" id="PF01757"/>
    </source>
</evidence>
<dbReference type="AlphaFoldDB" id="A0A4P7NNZ9"/>
<dbReference type="Proteomes" id="UP000294847">
    <property type="component" value="Chromosome 6"/>
</dbReference>
<dbReference type="EMBL" id="CP034209">
    <property type="protein sequence ID" value="QBZ64054.1"/>
    <property type="molecule type" value="Genomic_DNA"/>
</dbReference>
<feature type="transmembrane region" description="Helical" evidence="2">
    <location>
        <begin position="218"/>
        <end position="237"/>
    </location>
</feature>
<keyword evidence="2" id="KW-0812">Transmembrane</keyword>
<sequence>MFASLVPDALRRGRREYFALPVLTGDSDGESSSDAYAEKSSSSEEERVSVDDTLIADSLTDSRILDFGNDEKVFASQNAPWGFHPKVWAVLGKLRVLAPSFLVREDGDKPPVRLHPSAWLDGLRGTAAFLVVWHHSSLVYFSWRVHDGYASSPGADWLHLIQLPIIRLVISGAPQVKIFFAISGYALSYKPLKLARAGRFNEWASALSSSVFRRHPRLFLPAVFILFLGTLGGWFQLYGGQGATGGDNWNSHVAVPVRAPPYKEALGEQFAHWGRTVLSITNPLATDLRRGATPYDWNLWTLPMEFDCSLVVFLCLAAFARLRSVPRLFLTAAVAAYALWYTHWAPFLFLGGMFICDLHFELEDAGSAMAATPLPSVTQPVLASDRRTGFCARWRRSLDRLGARAASALPRTVTETTARVAASPAFPKVLWTASLLTSLWLLSVPENNRGGRTSPFYMVLTSHIPANYGPDEENHWWLSLGAVLLVFTIDRAGPFLQRIFTSRPAQYLGKISYALYLVHGPIVFSLGWHLGRWCTALTGRETTAGWGAGVALAYLGLWPVLFWVADIASRLVDVKSVEFSKWSYDRMVKKVI</sequence>
<keyword evidence="2" id="KW-0472">Membrane</keyword>
<dbReference type="InterPro" id="IPR050879">
    <property type="entry name" value="Acyltransferase_3"/>
</dbReference>
<dbReference type="PANTHER" id="PTHR23028">
    <property type="entry name" value="ACETYLTRANSFERASE"/>
    <property type="match status" value="1"/>
</dbReference>
<feature type="domain" description="Acyltransferase 3" evidence="3">
    <location>
        <begin position="118"/>
        <end position="553"/>
    </location>
</feature>
<evidence type="ECO:0000313" key="5">
    <source>
        <dbReference type="Proteomes" id="UP000294847"/>
    </source>
</evidence>
<dbReference type="InterPro" id="IPR002656">
    <property type="entry name" value="Acyl_transf_3_dom"/>
</dbReference>
<feature type="transmembrane region" description="Helical" evidence="2">
    <location>
        <begin position="475"/>
        <end position="492"/>
    </location>
</feature>
<gene>
    <name evidence="4" type="ORF">PoMZ_05745</name>
</gene>
<protein>
    <recommendedName>
        <fullName evidence="3">Acyltransferase 3 domain-containing protein</fullName>
    </recommendedName>
</protein>
<organism evidence="4 5">
    <name type="scientific">Pyricularia oryzae</name>
    <name type="common">Rice blast fungus</name>
    <name type="synonym">Magnaporthe oryzae</name>
    <dbReference type="NCBI Taxonomy" id="318829"/>
    <lineage>
        <taxon>Eukaryota</taxon>
        <taxon>Fungi</taxon>
        <taxon>Dikarya</taxon>
        <taxon>Ascomycota</taxon>
        <taxon>Pezizomycotina</taxon>
        <taxon>Sordariomycetes</taxon>
        <taxon>Sordariomycetidae</taxon>
        <taxon>Magnaporthales</taxon>
        <taxon>Pyriculariaceae</taxon>
        <taxon>Pyricularia</taxon>
    </lineage>
</organism>
<keyword evidence="2" id="KW-1133">Transmembrane helix</keyword>
<dbReference type="Pfam" id="PF01757">
    <property type="entry name" value="Acyl_transf_3"/>
    <property type="match status" value="1"/>
</dbReference>
<name>A0A4P7NNZ9_PYROR</name>
<evidence type="ECO:0000256" key="2">
    <source>
        <dbReference type="SAM" id="Phobius"/>
    </source>
</evidence>
<feature type="compositionally biased region" description="Low complexity" evidence="1">
    <location>
        <begin position="30"/>
        <end position="40"/>
    </location>
</feature>
<dbReference type="GO" id="GO:0016747">
    <property type="term" value="F:acyltransferase activity, transferring groups other than amino-acyl groups"/>
    <property type="evidence" value="ECO:0007669"/>
    <property type="project" value="InterPro"/>
</dbReference>